<protein>
    <recommendedName>
        <fullName evidence="3">Lipoprotein</fullName>
    </recommendedName>
</protein>
<name>A0A9E6ZN52_9FLAO</name>
<sequence length="233" mass="27389">MRKLIFLLFIGLSGCNSSKKKSENNIQSEKTEPEIVVKLSGKEIVSELDKLGFFDITDKSEIETVKKEFAESKDKWNFFSRTMRGETTNYTDNRFFAVDCETLFEVGGLTEYLDKVKLSFEKLGLKLDYTNEKSEQTENYWKHTIKLNETQYTAFEGAFTNYDWRIAYVNFITMLNTELKNQGSKNRFYPIKCDNDGEMVLLTFKQFEFVKKHFPNDNEHPKKLSEWKKLNGL</sequence>
<evidence type="ECO:0008006" key="3">
    <source>
        <dbReference type="Google" id="ProtNLM"/>
    </source>
</evidence>
<dbReference type="AlphaFoldDB" id="A0A9E6ZN52"/>
<accession>A0A9E6ZN52</accession>
<dbReference type="Proteomes" id="UP000831290">
    <property type="component" value="Chromosome"/>
</dbReference>
<proteinExistence type="predicted"/>
<dbReference type="KEGG" id="fbm:MQE35_06465"/>
<dbReference type="RefSeq" id="WP_255845549.1">
    <property type="nucleotide sequence ID" value="NZ_CP094358.1"/>
</dbReference>
<organism evidence="1 2">
    <name type="scientific">Abyssalbus ytuae</name>
    <dbReference type="NCBI Taxonomy" id="2926907"/>
    <lineage>
        <taxon>Bacteria</taxon>
        <taxon>Pseudomonadati</taxon>
        <taxon>Bacteroidota</taxon>
        <taxon>Flavobacteriia</taxon>
        <taxon>Flavobacteriales</taxon>
        <taxon>Flavobacteriaceae</taxon>
        <taxon>Abyssalbus</taxon>
    </lineage>
</organism>
<evidence type="ECO:0000313" key="1">
    <source>
        <dbReference type="EMBL" id="UOB18932.1"/>
    </source>
</evidence>
<dbReference type="PROSITE" id="PS51257">
    <property type="entry name" value="PROKAR_LIPOPROTEIN"/>
    <property type="match status" value="1"/>
</dbReference>
<dbReference type="EMBL" id="CP094358">
    <property type="protein sequence ID" value="UOB18932.1"/>
    <property type="molecule type" value="Genomic_DNA"/>
</dbReference>
<gene>
    <name evidence="1" type="ORF">MQE35_06465</name>
</gene>
<keyword evidence="2" id="KW-1185">Reference proteome</keyword>
<evidence type="ECO:0000313" key="2">
    <source>
        <dbReference type="Proteomes" id="UP000831290"/>
    </source>
</evidence>
<reference evidence="1" key="1">
    <citation type="submission" date="2022-03" db="EMBL/GenBank/DDBJ databases">
        <title>Description of Abyssus ytuae gen. nov., sp. nov., a novel member of the family Flavobacteriaceae isolated from the sediment of Mariana Trench.</title>
        <authorList>
            <person name="Zhang J."/>
            <person name="Xu X."/>
        </authorList>
    </citation>
    <scope>NUCLEOTIDE SEQUENCE</scope>
    <source>
        <strain evidence="1">MT3330</strain>
    </source>
</reference>